<evidence type="ECO:0000313" key="2">
    <source>
        <dbReference type="EMBL" id="MDI2090055.1"/>
    </source>
</evidence>
<feature type="transmembrane region" description="Helical" evidence="1">
    <location>
        <begin position="65"/>
        <end position="85"/>
    </location>
</feature>
<gene>
    <name evidence="2" type="ORF">QJV27_01445</name>
</gene>
<dbReference type="Proteomes" id="UP001431634">
    <property type="component" value="Unassembled WGS sequence"/>
</dbReference>
<keyword evidence="3" id="KW-1185">Reference proteome</keyword>
<accession>A0ABT6PZA1</accession>
<proteinExistence type="predicted"/>
<feature type="transmembrane region" description="Helical" evidence="1">
    <location>
        <begin position="6"/>
        <end position="23"/>
    </location>
</feature>
<keyword evidence="1" id="KW-1133">Transmembrane helix</keyword>
<keyword evidence="1" id="KW-0472">Membrane</keyword>
<keyword evidence="1" id="KW-0812">Transmembrane</keyword>
<organism evidence="2 3">
    <name type="scientific">Commensalibacter oyaizuii</name>
    <dbReference type="NCBI Taxonomy" id="3043873"/>
    <lineage>
        <taxon>Bacteria</taxon>
        <taxon>Pseudomonadati</taxon>
        <taxon>Pseudomonadota</taxon>
        <taxon>Alphaproteobacteria</taxon>
        <taxon>Acetobacterales</taxon>
        <taxon>Acetobacteraceae</taxon>
    </lineage>
</organism>
<name>A0ABT6PZA1_9PROT</name>
<feature type="transmembrane region" description="Helical" evidence="1">
    <location>
        <begin position="38"/>
        <end position="59"/>
    </location>
</feature>
<evidence type="ECO:0000256" key="1">
    <source>
        <dbReference type="SAM" id="Phobius"/>
    </source>
</evidence>
<sequence>MIIFVTIVNLIGLFLLIASLKHVRARHKIPPASFKEKVLYQIGFIALNMFSLLLCLYYWSNPGWLIWINLTSLNALIAALIIGFYPKLYAKYITRTNQ</sequence>
<comment type="caution">
    <text evidence="2">The sequence shown here is derived from an EMBL/GenBank/DDBJ whole genome shotgun (WGS) entry which is preliminary data.</text>
</comment>
<evidence type="ECO:0008006" key="4">
    <source>
        <dbReference type="Google" id="ProtNLM"/>
    </source>
</evidence>
<dbReference type="EMBL" id="JASBAO010000001">
    <property type="protein sequence ID" value="MDI2090055.1"/>
    <property type="molecule type" value="Genomic_DNA"/>
</dbReference>
<dbReference type="RefSeq" id="WP_281447213.1">
    <property type="nucleotide sequence ID" value="NZ_JASBAO010000001.1"/>
</dbReference>
<reference evidence="2" key="1">
    <citation type="submission" date="2023-05" db="EMBL/GenBank/DDBJ databases">
        <title>Whole genome sequence of Commensalibacter sp.</title>
        <authorList>
            <person name="Charoenyingcharoen P."/>
            <person name="Yukphan P."/>
        </authorList>
    </citation>
    <scope>NUCLEOTIDE SEQUENCE</scope>
    <source>
        <strain evidence="2">TBRC 16381</strain>
    </source>
</reference>
<protein>
    <recommendedName>
        <fullName evidence="4">GtrA-like protein domain-containing protein</fullName>
    </recommendedName>
</protein>
<evidence type="ECO:0000313" key="3">
    <source>
        <dbReference type="Proteomes" id="UP001431634"/>
    </source>
</evidence>